<dbReference type="EMBL" id="BOPC01000122">
    <property type="protein sequence ID" value="GIJ30584.1"/>
    <property type="molecule type" value="Genomic_DNA"/>
</dbReference>
<comment type="caution">
    <text evidence="1">The sequence shown here is derived from an EMBL/GenBank/DDBJ whole genome shotgun (WGS) entry which is preliminary data.</text>
</comment>
<name>A0ABQ4JM59_9ACTN</name>
<dbReference type="Proteomes" id="UP000653076">
    <property type="component" value="Unassembled WGS sequence"/>
</dbReference>
<sequence>MLDVLMPVDCSVVGGLGLFSDAIECIPDDAETLTITGKVQCGLTVQADEQRADGFRLNDRTARDRRLNRVGMFT</sequence>
<keyword evidence="2" id="KW-1185">Reference proteome</keyword>
<reference evidence="1 2" key="1">
    <citation type="submission" date="2021-01" db="EMBL/GenBank/DDBJ databases">
        <title>Whole genome shotgun sequence of Verrucosispora qiuiae NBRC 106684.</title>
        <authorList>
            <person name="Komaki H."/>
            <person name="Tamura T."/>
        </authorList>
    </citation>
    <scope>NUCLEOTIDE SEQUENCE [LARGE SCALE GENOMIC DNA]</scope>
    <source>
        <strain evidence="1 2">NBRC 106684</strain>
    </source>
</reference>
<evidence type="ECO:0000313" key="2">
    <source>
        <dbReference type="Proteomes" id="UP000653076"/>
    </source>
</evidence>
<protein>
    <recommendedName>
        <fullName evidence="3">Bacterial bifunctional deaminase-reductase C-terminal domain-containing protein</fullName>
    </recommendedName>
</protein>
<evidence type="ECO:0000313" key="1">
    <source>
        <dbReference type="EMBL" id="GIJ30584.1"/>
    </source>
</evidence>
<organism evidence="1 2">
    <name type="scientific">Micromonospora qiuiae</name>
    <dbReference type="NCBI Taxonomy" id="502268"/>
    <lineage>
        <taxon>Bacteria</taxon>
        <taxon>Bacillati</taxon>
        <taxon>Actinomycetota</taxon>
        <taxon>Actinomycetes</taxon>
        <taxon>Micromonosporales</taxon>
        <taxon>Micromonosporaceae</taxon>
        <taxon>Micromonospora</taxon>
    </lineage>
</organism>
<gene>
    <name evidence="1" type="ORF">Vqi01_57460</name>
</gene>
<proteinExistence type="predicted"/>
<accession>A0ABQ4JM59</accession>
<evidence type="ECO:0008006" key="3">
    <source>
        <dbReference type="Google" id="ProtNLM"/>
    </source>
</evidence>